<feature type="domain" description="CASTOR ACT" evidence="1">
    <location>
        <begin position="68"/>
        <end position="130"/>
    </location>
</feature>
<dbReference type="Pfam" id="PF13840">
    <property type="entry name" value="ACT_7"/>
    <property type="match status" value="1"/>
</dbReference>
<dbReference type="InterPro" id="IPR016540">
    <property type="entry name" value="UCP008459"/>
</dbReference>
<organism evidence="2">
    <name type="scientific">marine sediment metagenome</name>
    <dbReference type="NCBI Taxonomy" id="412755"/>
    <lineage>
        <taxon>unclassified sequences</taxon>
        <taxon>metagenomes</taxon>
        <taxon>ecological metagenomes</taxon>
    </lineage>
</organism>
<dbReference type="PIRSF" id="PIRSF008459">
    <property type="entry name" value="UCP008459"/>
    <property type="match status" value="1"/>
</dbReference>
<sequence length="139" mass="16027">IYSISEILKFMMDLENYFKNGKVYVWKETFAIIKSKKPNPNAFANIIAKNETTVIIKQSKYDGENIIEIEKDWKIMTFDMILPFGVVGFLAKVSKVLADEKILLFAISAYSTDHILVKEKDLIRAEEKLKELGCIVEEK</sequence>
<dbReference type="InterPro" id="IPR045865">
    <property type="entry name" value="ACT-like_dom_sf"/>
</dbReference>
<dbReference type="EMBL" id="BARU01011436">
    <property type="protein sequence ID" value="GAH44881.1"/>
    <property type="molecule type" value="Genomic_DNA"/>
</dbReference>
<accession>X1FGU8</accession>
<comment type="caution">
    <text evidence="2">The sequence shown here is derived from an EMBL/GenBank/DDBJ whole genome shotgun (WGS) entry which is preliminary data.</text>
</comment>
<protein>
    <recommendedName>
        <fullName evidence="1">CASTOR ACT domain-containing protein</fullName>
    </recommendedName>
</protein>
<name>X1FGU8_9ZZZZ</name>
<dbReference type="InterPro" id="IPR027795">
    <property type="entry name" value="CASTOR_ACT_dom"/>
</dbReference>
<reference evidence="2" key="1">
    <citation type="journal article" date="2014" name="Front. Microbiol.">
        <title>High frequency of phylogenetically diverse reductive dehalogenase-homologous genes in deep subseafloor sedimentary metagenomes.</title>
        <authorList>
            <person name="Kawai M."/>
            <person name="Futagami T."/>
            <person name="Toyoda A."/>
            <person name="Takaki Y."/>
            <person name="Nishi S."/>
            <person name="Hori S."/>
            <person name="Arai W."/>
            <person name="Tsubouchi T."/>
            <person name="Morono Y."/>
            <person name="Uchiyama I."/>
            <person name="Ito T."/>
            <person name="Fujiyama A."/>
            <person name="Inagaki F."/>
            <person name="Takami H."/>
        </authorList>
    </citation>
    <scope>NUCLEOTIDE SEQUENCE</scope>
    <source>
        <strain evidence="2">Expedition CK06-06</strain>
    </source>
</reference>
<dbReference type="SUPFAM" id="SSF55021">
    <property type="entry name" value="ACT-like"/>
    <property type="match status" value="1"/>
</dbReference>
<gene>
    <name evidence="2" type="ORF">S03H2_21476</name>
</gene>
<evidence type="ECO:0000259" key="1">
    <source>
        <dbReference type="Pfam" id="PF13840"/>
    </source>
</evidence>
<evidence type="ECO:0000313" key="2">
    <source>
        <dbReference type="EMBL" id="GAH44881.1"/>
    </source>
</evidence>
<dbReference type="Gene3D" id="3.30.2130.10">
    <property type="entry name" value="VC0802-like"/>
    <property type="match status" value="1"/>
</dbReference>
<dbReference type="AlphaFoldDB" id="X1FGU8"/>
<proteinExistence type="predicted"/>
<feature type="non-terminal residue" evidence="2">
    <location>
        <position position="1"/>
    </location>
</feature>